<sequence length="166" mass="19654">MFTVEDYIRSMKANLEEKSDLVVENLKKISTYNFYSKISLLDFTAYIEPTRFEVSITMFSMDNEANEIFFEGTDPSVFAGSTTVITDTAYYQVNDVQLDDFFDFYEQNEETLVPEEQQIFADWFHQCWKKAAGPSVGLPSYFVFHDEYRSYDLKNRQWIDDDEKWS</sequence>
<proteinExistence type="predicted"/>
<organism evidence="1 2">
    <name type="scientific">Planococcus notacanthi</name>
    <dbReference type="NCBI Taxonomy" id="3035188"/>
    <lineage>
        <taxon>Bacteria</taxon>
        <taxon>Bacillati</taxon>
        <taxon>Bacillota</taxon>
        <taxon>Bacilli</taxon>
        <taxon>Bacillales</taxon>
        <taxon>Caryophanaceae</taxon>
        <taxon>Planococcus</taxon>
    </lineage>
</organism>
<protein>
    <submittedName>
        <fullName evidence="1">Uncharacterized protein</fullName>
    </submittedName>
</protein>
<evidence type="ECO:0000313" key="2">
    <source>
        <dbReference type="Proteomes" id="UP001225873"/>
    </source>
</evidence>
<evidence type="ECO:0000313" key="1">
    <source>
        <dbReference type="EMBL" id="MDN3426706.1"/>
    </source>
</evidence>
<dbReference type="Proteomes" id="UP001225873">
    <property type="component" value="Unassembled WGS sequence"/>
</dbReference>
<dbReference type="EMBL" id="JASDCQ010000001">
    <property type="protein sequence ID" value="MDN3426706.1"/>
    <property type="molecule type" value="Genomic_DNA"/>
</dbReference>
<comment type="caution">
    <text evidence="1">The sequence shown here is derived from an EMBL/GenBank/DDBJ whole genome shotgun (WGS) entry which is preliminary data.</text>
</comment>
<keyword evidence="2" id="KW-1185">Reference proteome</keyword>
<name>A0ABT7ZHR9_9BACL</name>
<dbReference type="RefSeq" id="WP_290214479.1">
    <property type="nucleotide sequence ID" value="NZ_JASDCQ010000001.1"/>
</dbReference>
<accession>A0ABT7ZHR9</accession>
<gene>
    <name evidence="1" type="ORF">QMA01_05315</name>
</gene>
<reference evidence="1 2" key="1">
    <citation type="submission" date="2023-03" db="EMBL/GenBank/DDBJ databases">
        <authorList>
            <person name="Uniacke-Lowe S."/>
            <person name="Ross P."/>
            <person name="Hill C."/>
        </authorList>
    </citation>
    <scope>NUCLEOTIDE SEQUENCE [LARGE SCALE GENOMIC DNA]</scope>
    <source>
        <strain evidence="1 2">APC 4016</strain>
    </source>
</reference>